<dbReference type="SUPFAM" id="SSF53067">
    <property type="entry name" value="Actin-like ATPase domain"/>
    <property type="match status" value="2"/>
</dbReference>
<sequence>MNLLAIDTSTADASIALSVNGQLWQETHQAERVHAQVILPAIERLFQQAGCSLPELDGIAFGRGPGSFTGLRIACSVAKGLAYPHHLPLYPVSSLAAIAEEYLHQQQLSWGGEPILAVLDARMQQLYWAYFTGDNLDVHEQVSDAADIPALNTASIVLAGAGFAAYRSQFNAQIIDKISMEKLIYPKAAAMIRLVQAKKIKAVDAKDASPVYIRNQVTQGEARG</sequence>
<keyword evidence="5" id="KW-0645">Protease</keyword>
<dbReference type="Proteomes" id="UP000054773">
    <property type="component" value="Unassembled WGS sequence"/>
</dbReference>
<comment type="caution">
    <text evidence="5">The sequence shown here is derived from an EMBL/GenBank/DDBJ whole genome shotgun (WGS) entry which is preliminary data.</text>
</comment>
<gene>
    <name evidence="5" type="ORF">Lery_0377</name>
</gene>
<dbReference type="RefSeq" id="WP_058525554.1">
    <property type="nucleotide sequence ID" value="NZ_CAAAHY010000001.1"/>
</dbReference>
<name>A0A0W0TUY8_LEGER</name>
<dbReference type="InterPro" id="IPR043129">
    <property type="entry name" value="ATPase_NBD"/>
</dbReference>
<evidence type="ECO:0000256" key="1">
    <source>
        <dbReference type="ARBA" id="ARBA00010493"/>
    </source>
</evidence>
<dbReference type="CDD" id="cd24032">
    <property type="entry name" value="ASKHA_NBD_TsaB"/>
    <property type="match status" value="1"/>
</dbReference>
<accession>A0A0W0TUY8</accession>
<keyword evidence="5" id="KW-0378">Hydrolase</keyword>
<dbReference type="EMBL" id="LNYA01000003">
    <property type="protein sequence ID" value="KTC99476.1"/>
    <property type="molecule type" value="Genomic_DNA"/>
</dbReference>
<dbReference type="InterPro" id="IPR000905">
    <property type="entry name" value="Gcp-like_dom"/>
</dbReference>
<dbReference type="STRING" id="448.Lery_0377"/>
<dbReference type="PANTHER" id="PTHR11735">
    <property type="entry name" value="TRNA N6-ADENOSINE THREONYLCARBAMOYLTRANSFERASE"/>
    <property type="match status" value="1"/>
</dbReference>
<dbReference type="OrthoDB" id="9809995at2"/>
<evidence type="ECO:0000313" key="5">
    <source>
        <dbReference type="EMBL" id="KTC99476.1"/>
    </source>
</evidence>
<organism evidence="5 6">
    <name type="scientific">Legionella erythra</name>
    <dbReference type="NCBI Taxonomy" id="448"/>
    <lineage>
        <taxon>Bacteria</taxon>
        <taxon>Pseudomonadati</taxon>
        <taxon>Pseudomonadota</taxon>
        <taxon>Gammaproteobacteria</taxon>
        <taxon>Legionellales</taxon>
        <taxon>Legionellaceae</taxon>
        <taxon>Legionella</taxon>
    </lineage>
</organism>
<dbReference type="GO" id="GO:0008233">
    <property type="term" value="F:peptidase activity"/>
    <property type="evidence" value="ECO:0007669"/>
    <property type="project" value="UniProtKB-KW"/>
</dbReference>
<keyword evidence="6" id="KW-1185">Reference proteome</keyword>
<dbReference type="NCBIfam" id="TIGR03725">
    <property type="entry name" value="T6A_YeaZ"/>
    <property type="match status" value="1"/>
</dbReference>
<comment type="similarity">
    <text evidence="1">Belongs to the KAE1 / TsaD family. TsaB subfamily.</text>
</comment>
<evidence type="ECO:0000256" key="2">
    <source>
        <dbReference type="ARBA" id="ARBA00019012"/>
    </source>
</evidence>
<evidence type="ECO:0000259" key="4">
    <source>
        <dbReference type="Pfam" id="PF00814"/>
    </source>
</evidence>
<proteinExistence type="inferred from homology"/>
<dbReference type="PATRIC" id="fig|448.7.peg.393"/>
<dbReference type="Gene3D" id="3.30.420.40">
    <property type="match status" value="2"/>
</dbReference>
<dbReference type="GO" id="GO:0005829">
    <property type="term" value="C:cytosol"/>
    <property type="evidence" value="ECO:0007669"/>
    <property type="project" value="TreeGrafter"/>
</dbReference>
<dbReference type="Pfam" id="PF00814">
    <property type="entry name" value="TsaD"/>
    <property type="match status" value="1"/>
</dbReference>
<dbReference type="AlphaFoldDB" id="A0A0W0TUY8"/>
<feature type="domain" description="Gcp-like" evidence="4">
    <location>
        <begin position="29"/>
        <end position="157"/>
    </location>
</feature>
<dbReference type="PANTHER" id="PTHR11735:SF11">
    <property type="entry name" value="TRNA THREONYLCARBAMOYLADENOSINE BIOSYNTHESIS PROTEIN TSAB"/>
    <property type="match status" value="1"/>
</dbReference>
<reference evidence="5 6" key="1">
    <citation type="submission" date="2015-11" db="EMBL/GenBank/DDBJ databases">
        <title>Genomic analysis of 38 Legionella species identifies large and diverse effector repertoires.</title>
        <authorList>
            <person name="Burstein D."/>
            <person name="Amaro F."/>
            <person name="Zusman T."/>
            <person name="Lifshitz Z."/>
            <person name="Cohen O."/>
            <person name="Gilbert J.A."/>
            <person name="Pupko T."/>
            <person name="Shuman H.A."/>
            <person name="Segal G."/>
        </authorList>
    </citation>
    <scope>NUCLEOTIDE SEQUENCE [LARGE SCALE GENOMIC DNA]</scope>
    <source>
        <strain evidence="5 6">SE-32A-C8</strain>
    </source>
</reference>
<protein>
    <recommendedName>
        <fullName evidence="2">tRNA threonylcarbamoyladenosine biosynthesis protein TsaB</fullName>
    </recommendedName>
    <alternativeName>
        <fullName evidence="3">t(6)A37 threonylcarbamoyladenosine biosynthesis protein TsaB</fullName>
    </alternativeName>
</protein>
<dbReference type="GO" id="GO:0006508">
    <property type="term" value="P:proteolysis"/>
    <property type="evidence" value="ECO:0007669"/>
    <property type="project" value="UniProtKB-KW"/>
</dbReference>
<evidence type="ECO:0000256" key="3">
    <source>
        <dbReference type="ARBA" id="ARBA00032446"/>
    </source>
</evidence>
<evidence type="ECO:0000313" key="6">
    <source>
        <dbReference type="Proteomes" id="UP000054773"/>
    </source>
</evidence>
<dbReference type="GO" id="GO:0002949">
    <property type="term" value="P:tRNA threonylcarbamoyladenosine modification"/>
    <property type="evidence" value="ECO:0007669"/>
    <property type="project" value="InterPro"/>
</dbReference>
<dbReference type="InterPro" id="IPR022496">
    <property type="entry name" value="T6A_TsaB"/>
</dbReference>